<feature type="domain" description="NAD(P)-binding" evidence="1">
    <location>
        <begin position="7"/>
        <end position="200"/>
    </location>
</feature>
<evidence type="ECO:0000313" key="3">
    <source>
        <dbReference type="Proteomes" id="UP000245802"/>
    </source>
</evidence>
<dbReference type="CDD" id="cd05244">
    <property type="entry name" value="BVR-B_like_SDR_a"/>
    <property type="match status" value="1"/>
</dbReference>
<keyword evidence="3" id="KW-1185">Reference proteome</keyword>
<dbReference type="SUPFAM" id="SSF51735">
    <property type="entry name" value="NAD(P)-binding Rossmann-fold domains"/>
    <property type="match status" value="1"/>
</dbReference>
<dbReference type="PANTHER" id="PTHR43355">
    <property type="entry name" value="FLAVIN REDUCTASE (NADPH)"/>
    <property type="match status" value="1"/>
</dbReference>
<dbReference type="Proteomes" id="UP000245802">
    <property type="component" value="Chromosome"/>
</dbReference>
<dbReference type="InterPro" id="IPR016040">
    <property type="entry name" value="NAD(P)-bd_dom"/>
</dbReference>
<evidence type="ECO:0000259" key="1">
    <source>
        <dbReference type="Pfam" id="PF13460"/>
    </source>
</evidence>
<evidence type="ECO:0000313" key="2">
    <source>
        <dbReference type="EMBL" id="AWM35773.1"/>
    </source>
</evidence>
<dbReference type="AlphaFoldDB" id="A0A2Z3GPP1"/>
<organism evidence="2 3">
    <name type="scientific">Gemmata obscuriglobus</name>
    <dbReference type="NCBI Taxonomy" id="114"/>
    <lineage>
        <taxon>Bacteria</taxon>
        <taxon>Pseudomonadati</taxon>
        <taxon>Planctomycetota</taxon>
        <taxon>Planctomycetia</taxon>
        <taxon>Gemmatales</taxon>
        <taxon>Gemmataceae</taxon>
        <taxon>Gemmata</taxon>
    </lineage>
</organism>
<dbReference type="GO" id="GO:0016646">
    <property type="term" value="F:oxidoreductase activity, acting on the CH-NH group of donors, NAD or NADP as acceptor"/>
    <property type="evidence" value="ECO:0007669"/>
    <property type="project" value="TreeGrafter"/>
</dbReference>
<sequence>MKIVLFGATGMIGQRVLTEALNRGHAVTVVARDPSKVTAQAPNLSVVRGDLSDPARVQSLVTGAEVVVSAFAPPQGHEGQVADVARTLVRAVGAAEPPPRLVVVGGAGGLEVGPGVRVIDTPTFPAFLKPIAQAHIDAYEVYRTANVDWTFFAPAALIQPGQRTGRYRTGRDQLVVDDAGNSSISAEDYAAALLDEIEKPQFRRSRMTAAN</sequence>
<dbReference type="Gene3D" id="3.40.50.720">
    <property type="entry name" value="NAD(P)-binding Rossmann-like Domain"/>
    <property type="match status" value="1"/>
</dbReference>
<accession>A0A2Z3GPP1</accession>
<dbReference type="RefSeq" id="WP_010052257.1">
    <property type="nucleotide sequence ID" value="NZ_CP025958.1"/>
</dbReference>
<gene>
    <name evidence="2" type="ORF">C1280_01190</name>
</gene>
<dbReference type="KEGG" id="gog:C1280_01190"/>
<dbReference type="PANTHER" id="PTHR43355:SF2">
    <property type="entry name" value="FLAVIN REDUCTASE (NADPH)"/>
    <property type="match status" value="1"/>
</dbReference>
<reference evidence="2 3" key="1">
    <citation type="submission" date="2018-01" db="EMBL/GenBank/DDBJ databases">
        <title>G. obscuriglobus.</title>
        <authorList>
            <person name="Franke J."/>
            <person name="Blomberg W."/>
            <person name="Selmecki A."/>
        </authorList>
    </citation>
    <scope>NUCLEOTIDE SEQUENCE [LARGE SCALE GENOMIC DNA]</scope>
    <source>
        <strain evidence="2 3">DSM 5831</strain>
    </source>
</reference>
<name>A0A2Z3GPP1_9BACT</name>
<dbReference type="InterPro" id="IPR036291">
    <property type="entry name" value="NAD(P)-bd_dom_sf"/>
</dbReference>
<dbReference type="EMBL" id="CP025958">
    <property type="protein sequence ID" value="AWM35773.1"/>
    <property type="molecule type" value="Genomic_DNA"/>
</dbReference>
<dbReference type="Pfam" id="PF13460">
    <property type="entry name" value="NAD_binding_10"/>
    <property type="match status" value="1"/>
</dbReference>
<dbReference type="InterPro" id="IPR051606">
    <property type="entry name" value="Polyketide_Oxido-like"/>
</dbReference>
<protein>
    <submittedName>
        <fullName evidence="2">3-beta hydroxysteroid dehydrogenase</fullName>
    </submittedName>
</protein>
<proteinExistence type="predicted"/>
<dbReference type="OrthoDB" id="9811743at2"/>